<organism evidence="2 3">
    <name type="scientific">Massilimicrobiota timonensis</name>
    <dbReference type="NCBI Taxonomy" id="1776392"/>
    <lineage>
        <taxon>Bacteria</taxon>
        <taxon>Bacillati</taxon>
        <taxon>Bacillota</taxon>
        <taxon>Erysipelotrichia</taxon>
        <taxon>Erysipelotrichales</taxon>
        <taxon>Erysipelotrichaceae</taxon>
        <taxon>Massilimicrobiota</taxon>
    </lineage>
</organism>
<dbReference type="GO" id="GO:0016423">
    <property type="term" value="F:tRNA (guanine) methyltransferase activity"/>
    <property type="evidence" value="ECO:0007669"/>
    <property type="project" value="TreeGrafter"/>
</dbReference>
<comment type="caution">
    <text evidence="2">The sequence shown here is derived from an EMBL/GenBank/DDBJ whole genome shotgun (WGS) entry which is preliminary data.</text>
</comment>
<dbReference type="AlphaFoldDB" id="A0A1Y4T1M1"/>
<evidence type="ECO:0000259" key="1">
    <source>
        <dbReference type="Pfam" id="PF01170"/>
    </source>
</evidence>
<dbReference type="Proteomes" id="UP000195305">
    <property type="component" value="Unassembled WGS sequence"/>
</dbReference>
<evidence type="ECO:0000313" key="3">
    <source>
        <dbReference type="Proteomes" id="UP000195305"/>
    </source>
</evidence>
<dbReference type="Pfam" id="PF01170">
    <property type="entry name" value="UPF0020"/>
    <property type="match status" value="1"/>
</dbReference>
<dbReference type="Gene3D" id="3.40.50.150">
    <property type="entry name" value="Vaccinia Virus protein VP39"/>
    <property type="match status" value="1"/>
</dbReference>
<dbReference type="GO" id="GO:0030488">
    <property type="term" value="P:tRNA methylation"/>
    <property type="evidence" value="ECO:0007669"/>
    <property type="project" value="TreeGrafter"/>
</dbReference>
<proteinExistence type="predicted"/>
<reference evidence="2 3" key="1">
    <citation type="journal article" date="2018" name="BMC Genomics">
        <title>Whole genome sequencing and function prediction of 133 gut anaerobes isolated from chicken caecum in pure cultures.</title>
        <authorList>
            <person name="Medvecky M."/>
            <person name="Cejkova D."/>
            <person name="Polansky O."/>
            <person name="Karasova D."/>
            <person name="Kubasova T."/>
            <person name="Cizek A."/>
            <person name="Rychlik I."/>
        </authorList>
    </citation>
    <scope>NUCLEOTIDE SEQUENCE [LARGE SCALE GENOMIC DNA]</scope>
    <source>
        <strain evidence="2 3">An13</strain>
    </source>
</reference>
<dbReference type="EMBL" id="NFLJ01000004">
    <property type="protein sequence ID" value="OUQ36099.1"/>
    <property type="molecule type" value="Genomic_DNA"/>
</dbReference>
<dbReference type="SUPFAM" id="SSF53335">
    <property type="entry name" value="S-adenosyl-L-methionine-dependent methyltransferases"/>
    <property type="match status" value="1"/>
</dbReference>
<dbReference type="OrthoDB" id="9791556at2"/>
<keyword evidence="3" id="KW-1185">Reference proteome</keyword>
<gene>
    <name evidence="2" type="ORF">B5E75_02150</name>
</gene>
<dbReference type="InterPro" id="IPR000241">
    <property type="entry name" value="RlmKL-like_Mtase"/>
</dbReference>
<dbReference type="PANTHER" id="PTHR14911:SF13">
    <property type="entry name" value="TRNA (GUANINE(6)-N2)-METHYLTRANSFERASE THUMP3"/>
    <property type="match status" value="1"/>
</dbReference>
<feature type="domain" description="Ribosomal RNA large subunit methyltransferase K/L-like methyltransferase" evidence="1">
    <location>
        <begin position="189"/>
        <end position="263"/>
    </location>
</feature>
<dbReference type="PANTHER" id="PTHR14911">
    <property type="entry name" value="THUMP DOMAIN-CONTAINING"/>
    <property type="match status" value="1"/>
</dbReference>
<dbReference type="CDD" id="cd02440">
    <property type="entry name" value="AdoMet_MTases"/>
    <property type="match status" value="1"/>
</dbReference>
<evidence type="ECO:0000313" key="2">
    <source>
        <dbReference type="EMBL" id="OUQ36099.1"/>
    </source>
</evidence>
<dbReference type="InterPro" id="IPR029063">
    <property type="entry name" value="SAM-dependent_MTases_sf"/>
</dbReference>
<accession>A0A1Y4T1M1</accession>
<protein>
    <recommendedName>
        <fullName evidence="1">Ribosomal RNA large subunit methyltransferase K/L-like methyltransferase domain-containing protein</fullName>
    </recommendedName>
</protein>
<name>A0A1Y4T1M1_9FIRM</name>
<sequence length="324" mass="38264">MYTINSQDNKNVRKEGNMFKYLYVYNYSPHEKDLCEMEFRCIFHENMKSKYHITTQDFDYTRSGYIRGKLKILYENSCFDEIVHFIEQQNYCFYDFKVIYLKNEITHVPYRESLEKCKKIALPIAGLVNMHHPQIILALTKINQIWYFGIYENNMIWNQHQDKPYSYSHSLALKDARAVMNIALGNDLFKTVVDPCCGIGTVVLEGLSMKANIVGFDINKYVAYQARLNLEHYGYNPLLIQRMDMKELKQTYDVCILDIPYGVYSPFTYQQQCELLEKTREIAGELVLISHISMNDKLIEIGYHIENQATIQKGSFQRYITYCK</sequence>